<evidence type="ECO:0000313" key="2">
    <source>
        <dbReference type="Proteomes" id="UP000203229"/>
    </source>
</evidence>
<gene>
    <name evidence="1" type="ORF">SCORR_v1c08470</name>
</gene>
<dbReference type="AlphaFoldDB" id="A0A222EQ05"/>
<dbReference type="KEGG" id="scou:SCORR_v1c08470"/>
<name>A0A222EQ05_9MOLU</name>
<sequence length="30" mass="3851">MILFDEYKNYIGNTLTWNFLLFRFKGEYKW</sequence>
<protein>
    <submittedName>
        <fullName evidence="1">Uncharacterized protein</fullName>
    </submittedName>
</protein>
<reference evidence="1 2" key="1">
    <citation type="submission" date="2017-07" db="EMBL/GenBank/DDBJ databases">
        <title>Complete genome sequence of Spiroplasma corruscae EC-1 (DSM 19793).</title>
        <authorList>
            <person name="Tsai Y.-M."/>
            <person name="Lo W.-S."/>
            <person name="Kuo C.-H."/>
        </authorList>
    </citation>
    <scope>NUCLEOTIDE SEQUENCE [LARGE SCALE GENOMIC DNA]</scope>
    <source>
        <strain evidence="1 2">EC-1</strain>
    </source>
</reference>
<accession>A0A222EQ05</accession>
<dbReference type="EMBL" id="CP022535">
    <property type="protein sequence ID" value="ASP28619.1"/>
    <property type="molecule type" value="Genomic_DNA"/>
</dbReference>
<dbReference type="Proteomes" id="UP000203229">
    <property type="component" value="Chromosome"/>
</dbReference>
<proteinExistence type="predicted"/>
<keyword evidence="2" id="KW-1185">Reference proteome</keyword>
<organism evidence="1 2">
    <name type="scientific">Spiroplasma corruscae</name>
    <dbReference type="NCBI Taxonomy" id="216934"/>
    <lineage>
        <taxon>Bacteria</taxon>
        <taxon>Bacillati</taxon>
        <taxon>Mycoplasmatota</taxon>
        <taxon>Mollicutes</taxon>
        <taxon>Entomoplasmatales</taxon>
        <taxon>Spiroplasmataceae</taxon>
        <taxon>Spiroplasma</taxon>
    </lineage>
</organism>
<evidence type="ECO:0000313" key="1">
    <source>
        <dbReference type="EMBL" id="ASP28619.1"/>
    </source>
</evidence>